<evidence type="ECO:0000313" key="3">
    <source>
        <dbReference type="Proteomes" id="UP001301769"/>
    </source>
</evidence>
<name>A0AAN7B380_9PEZI</name>
<reference evidence="2" key="2">
    <citation type="submission" date="2023-05" db="EMBL/GenBank/DDBJ databases">
        <authorList>
            <consortium name="Lawrence Berkeley National Laboratory"/>
            <person name="Steindorff A."/>
            <person name="Hensen N."/>
            <person name="Bonometti L."/>
            <person name="Westerberg I."/>
            <person name="Brannstrom I.O."/>
            <person name="Guillou S."/>
            <person name="Cros-Aarteil S."/>
            <person name="Calhoun S."/>
            <person name="Haridas S."/>
            <person name="Kuo A."/>
            <person name="Mondo S."/>
            <person name="Pangilinan J."/>
            <person name="Riley R."/>
            <person name="Labutti K."/>
            <person name="Andreopoulos B."/>
            <person name="Lipzen A."/>
            <person name="Chen C."/>
            <person name="Yanf M."/>
            <person name="Daum C."/>
            <person name="Ng V."/>
            <person name="Clum A."/>
            <person name="Ohm R."/>
            <person name="Martin F."/>
            <person name="Silar P."/>
            <person name="Natvig D."/>
            <person name="Lalanne C."/>
            <person name="Gautier V."/>
            <person name="Ament-Velasquez S.L."/>
            <person name="Kruys A."/>
            <person name="Hutchinson M.I."/>
            <person name="Powell A.J."/>
            <person name="Barry K."/>
            <person name="Miller A.N."/>
            <person name="Grigoriev I.V."/>
            <person name="Debuchy R."/>
            <person name="Gladieux P."/>
            <person name="Thoren M.H."/>
            <person name="Johannesson H."/>
        </authorList>
    </citation>
    <scope>NUCLEOTIDE SEQUENCE</scope>
    <source>
        <strain evidence="2">PSN293</strain>
    </source>
</reference>
<dbReference type="EMBL" id="MU858249">
    <property type="protein sequence ID" value="KAK4208312.1"/>
    <property type="molecule type" value="Genomic_DNA"/>
</dbReference>
<keyword evidence="3" id="KW-1185">Reference proteome</keyword>
<evidence type="ECO:0000256" key="1">
    <source>
        <dbReference type="SAM" id="MobiDB-lite"/>
    </source>
</evidence>
<protein>
    <submittedName>
        <fullName evidence="2">Uncharacterized protein</fullName>
    </submittedName>
</protein>
<accession>A0AAN7B380</accession>
<reference evidence="2" key="1">
    <citation type="journal article" date="2023" name="Mol. Phylogenet. Evol.">
        <title>Genome-scale phylogeny and comparative genomics of the fungal order Sordariales.</title>
        <authorList>
            <person name="Hensen N."/>
            <person name="Bonometti L."/>
            <person name="Westerberg I."/>
            <person name="Brannstrom I.O."/>
            <person name="Guillou S."/>
            <person name="Cros-Aarteil S."/>
            <person name="Calhoun S."/>
            <person name="Haridas S."/>
            <person name="Kuo A."/>
            <person name="Mondo S."/>
            <person name="Pangilinan J."/>
            <person name="Riley R."/>
            <person name="LaButti K."/>
            <person name="Andreopoulos B."/>
            <person name="Lipzen A."/>
            <person name="Chen C."/>
            <person name="Yan M."/>
            <person name="Daum C."/>
            <person name="Ng V."/>
            <person name="Clum A."/>
            <person name="Steindorff A."/>
            <person name="Ohm R.A."/>
            <person name="Martin F."/>
            <person name="Silar P."/>
            <person name="Natvig D.O."/>
            <person name="Lalanne C."/>
            <person name="Gautier V."/>
            <person name="Ament-Velasquez S.L."/>
            <person name="Kruys A."/>
            <person name="Hutchinson M.I."/>
            <person name="Powell A.J."/>
            <person name="Barry K."/>
            <person name="Miller A.N."/>
            <person name="Grigoriev I.V."/>
            <person name="Debuchy R."/>
            <person name="Gladieux P."/>
            <person name="Hiltunen Thoren M."/>
            <person name="Johannesson H."/>
        </authorList>
    </citation>
    <scope>NUCLEOTIDE SEQUENCE</scope>
    <source>
        <strain evidence="2">PSN293</strain>
    </source>
</reference>
<gene>
    <name evidence="2" type="ORF">QBC37DRAFT_79661</name>
</gene>
<feature type="region of interest" description="Disordered" evidence="1">
    <location>
        <begin position="1"/>
        <end position="23"/>
    </location>
</feature>
<feature type="region of interest" description="Disordered" evidence="1">
    <location>
        <begin position="176"/>
        <end position="208"/>
    </location>
</feature>
<proteinExistence type="predicted"/>
<organism evidence="2 3">
    <name type="scientific">Rhypophila decipiens</name>
    <dbReference type="NCBI Taxonomy" id="261697"/>
    <lineage>
        <taxon>Eukaryota</taxon>
        <taxon>Fungi</taxon>
        <taxon>Dikarya</taxon>
        <taxon>Ascomycota</taxon>
        <taxon>Pezizomycotina</taxon>
        <taxon>Sordariomycetes</taxon>
        <taxon>Sordariomycetidae</taxon>
        <taxon>Sordariales</taxon>
        <taxon>Naviculisporaceae</taxon>
        <taxon>Rhypophila</taxon>
    </lineage>
</organism>
<comment type="caution">
    <text evidence="2">The sequence shown here is derived from an EMBL/GenBank/DDBJ whole genome shotgun (WGS) entry which is preliminary data.</text>
</comment>
<dbReference type="Proteomes" id="UP001301769">
    <property type="component" value="Unassembled WGS sequence"/>
</dbReference>
<dbReference type="AlphaFoldDB" id="A0AAN7B380"/>
<sequence length="208" mass="22728">MPSPGPRTTGRHCKGSIDKDSTLERGPSEALKVLGLGTMSEGAGARYQTVLRVLNQLWTDHGLASHQRRKDLLFLVQPVSRARNRPWTTVSPVQALALYDAAPPEHQSVQESAMDPHACRSRTWSNGVSLVPVRTESQHERYVSRGGQGRQRIEKASCTACGVPLIGPIYCTAPTGSASAEHGTANRNRKPTTCRHRDSTIVPLTQHH</sequence>
<evidence type="ECO:0000313" key="2">
    <source>
        <dbReference type="EMBL" id="KAK4208312.1"/>
    </source>
</evidence>